<dbReference type="PANTHER" id="PTHR19879">
    <property type="entry name" value="TRANSCRIPTION INITIATION FACTOR TFIID"/>
    <property type="match status" value="1"/>
</dbReference>
<sequence>MGRRESPVDPAAGPVQRFAFELRKLRQEAGGLTYRAMAGRAGYSVTTLSQAAAGERLASLPVVLAFVRACGGDVSAWERDWRRVAGELARERAGEDGDAGPYPGLASYDTRDAGRFFGRDRLVGELRELLARHRFAAVFGSSGSGKSSLLRAGLVPAVQDGRECLMLTPGEHPMRLAGRIPTGEGGGGTLIVVDQFEEVFTLCQDQREREQFIDLLLGARGRAGVVIAVRADFYGRCAEHRELTAALREANLLVGPMHQDELREAIVRPAAAEGVTVERALTVAIVADVAGEPGALPLMSHALREVWRRRTGKLLTLDAYESVGRVHGAISHTAEELYAGLSPAQARIARRILLRLIDPGEQAQATRRPAARAELDPHGGADTALVVERLAGARLLTLHQDTVELAHEALIESWPRLRGWVEDGRDRLRAHRQLTDAAEAWEAHGRDAGLLYRGARLAAAGKLLAEPGDLTPAERSFLDAGAALARRASRTRVAVSAVLAALLVASMIAAGVAVRQAGVADDRLEEATARLAARRASTLRTSDPELARRLSAAAWRIASVPEVRGELIDSMALPLVDVVTAPYDPADLVHGLSADGARLAVYTRGAPSEPGALRVLDLATKKEIASASWTGPPVSEVVWSPDGRTLAVHDGTNAQVWAVGAGGLTDLGVAFPHLDPTGFSPDGRVLIGVRDGAYEAWNHAGRTRVLDEPVAAVSPDGRLALVVPPAGSGRVRLWDLERREPIRAPSLRGTAVGGEFSPDGRHVAVATADGVRLWDVPSGKEIHDQLVPPAERVEFSPDGRFLAGVWREGWVALWRVDDGTLLLNTSVHADTGGAGPRFSPDARLLRVPGRYGTVNVLDISPYTHPETLAPGGGERLFSADGRFLVTADQREVRVWDVAARRPVSGPLPAGDPPRETAYSPVFSPDGRTLALTHPASPVVSLWDAANGRHLGALRAGGPAAGVLSAAFSPDGGTVAIALLTAEPGGGKEPGRLLIGDLELWDVRARRRLRTVPDAGAQLMVFEPDGRRLLVDGSTKGRVLVDTATGEVRPHSSDARAQGKILFAGDTAAVGDRDGRLTFWDKGLRTPLAPPQTSYTTSVAALASYPRGGLLATVGGEGELGIQLWDWRGYLPIAYPISYHTPSVPAVAFNRTALLISSGDGALREITVDPGTAAASICRRDGALTPAEWRRHIPELPYRRTCP</sequence>
<accession>A0A9X2GA51</accession>
<organism evidence="2 3">
    <name type="scientific">Nonomuraea thailandensis</name>
    <dbReference type="NCBI Taxonomy" id="1188745"/>
    <lineage>
        <taxon>Bacteria</taxon>
        <taxon>Bacillati</taxon>
        <taxon>Actinomycetota</taxon>
        <taxon>Actinomycetes</taxon>
        <taxon>Streptosporangiales</taxon>
        <taxon>Streptosporangiaceae</taxon>
        <taxon>Nonomuraea</taxon>
    </lineage>
</organism>
<dbReference type="Pfam" id="PF20703">
    <property type="entry name" value="nSTAND1"/>
    <property type="match status" value="1"/>
</dbReference>
<dbReference type="SMART" id="SM00320">
    <property type="entry name" value="WD40"/>
    <property type="match status" value="6"/>
</dbReference>
<dbReference type="RefSeq" id="WP_253742071.1">
    <property type="nucleotide sequence ID" value="NZ_JAMZEB010000002.1"/>
</dbReference>
<dbReference type="PROSITE" id="PS50943">
    <property type="entry name" value="HTH_CROC1"/>
    <property type="match status" value="1"/>
</dbReference>
<gene>
    <name evidence="2" type="ORF">HD597_002414</name>
</gene>
<proteinExistence type="predicted"/>
<dbReference type="GO" id="GO:0003677">
    <property type="term" value="F:DNA binding"/>
    <property type="evidence" value="ECO:0007669"/>
    <property type="project" value="InterPro"/>
</dbReference>
<dbReference type="SUPFAM" id="SSF47413">
    <property type="entry name" value="lambda repressor-like DNA-binding domains"/>
    <property type="match status" value="1"/>
</dbReference>
<dbReference type="SUPFAM" id="SSF101898">
    <property type="entry name" value="NHL repeat"/>
    <property type="match status" value="1"/>
</dbReference>
<dbReference type="InterPro" id="IPR049052">
    <property type="entry name" value="nSTAND1"/>
</dbReference>
<dbReference type="PANTHER" id="PTHR19879:SF9">
    <property type="entry name" value="TRANSCRIPTION INITIATION FACTOR TFIID SUBUNIT 5"/>
    <property type="match status" value="1"/>
</dbReference>
<evidence type="ECO:0000259" key="1">
    <source>
        <dbReference type="PROSITE" id="PS50943"/>
    </source>
</evidence>
<dbReference type="Gene3D" id="1.10.260.40">
    <property type="entry name" value="lambda repressor-like DNA-binding domains"/>
    <property type="match status" value="1"/>
</dbReference>
<dbReference type="AlphaFoldDB" id="A0A9X2GA51"/>
<keyword evidence="3" id="KW-1185">Reference proteome</keyword>
<reference evidence="2" key="1">
    <citation type="submission" date="2022-06" db="EMBL/GenBank/DDBJ databases">
        <title>Sequencing the genomes of 1000 actinobacteria strains.</title>
        <authorList>
            <person name="Klenk H.-P."/>
        </authorList>
    </citation>
    <scope>NUCLEOTIDE SEQUENCE</scope>
    <source>
        <strain evidence="2">DSM 46694</strain>
    </source>
</reference>
<evidence type="ECO:0000313" key="2">
    <source>
        <dbReference type="EMBL" id="MCP2355394.1"/>
    </source>
</evidence>
<protein>
    <submittedName>
        <fullName evidence="2">WD40 repeat protein</fullName>
    </submittedName>
</protein>
<dbReference type="InterPro" id="IPR011044">
    <property type="entry name" value="Quino_amine_DH_bsu"/>
</dbReference>
<dbReference type="SUPFAM" id="SSF82171">
    <property type="entry name" value="DPP6 N-terminal domain-like"/>
    <property type="match status" value="1"/>
</dbReference>
<dbReference type="SUPFAM" id="SSF50969">
    <property type="entry name" value="YVTN repeat-like/Quinoprotein amine dehydrogenase"/>
    <property type="match status" value="1"/>
</dbReference>
<name>A0A9X2GA51_9ACTN</name>
<dbReference type="CDD" id="cd00093">
    <property type="entry name" value="HTH_XRE"/>
    <property type="match status" value="1"/>
</dbReference>
<dbReference type="Proteomes" id="UP001139648">
    <property type="component" value="Unassembled WGS sequence"/>
</dbReference>
<dbReference type="InterPro" id="IPR010982">
    <property type="entry name" value="Lambda_DNA-bd_dom_sf"/>
</dbReference>
<feature type="domain" description="HTH cro/C1-type" evidence="1">
    <location>
        <begin position="22"/>
        <end position="77"/>
    </location>
</feature>
<dbReference type="Pfam" id="PF13560">
    <property type="entry name" value="HTH_31"/>
    <property type="match status" value="1"/>
</dbReference>
<dbReference type="Gene3D" id="2.130.10.10">
    <property type="entry name" value="YVTN repeat-like/Quinoprotein amine dehydrogenase"/>
    <property type="match status" value="4"/>
</dbReference>
<dbReference type="InterPro" id="IPR015943">
    <property type="entry name" value="WD40/YVTN_repeat-like_dom_sf"/>
</dbReference>
<dbReference type="EMBL" id="JAMZEB010000002">
    <property type="protein sequence ID" value="MCP2355394.1"/>
    <property type="molecule type" value="Genomic_DNA"/>
</dbReference>
<dbReference type="InterPro" id="IPR001387">
    <property type="entry name" value="Cro/C1-type_HTH"/>
</dbReference>
<dbReference type="InterPro" id="IPR001680">
    <property type="entry name" value="WD40_rpt"/>
</dbReference>
<evidence type="ECO:0000313" key="3">
    <source>
        <dbReference type="Proteomes" id="UP001139648"/>
    </source>
</evidence>
<dbReference type="SMART" id="SM00530">
    <property type="entry name" value="HTH_XRE"/>
    <property type="match status" value="1"/>
</dbReference>
<dbReference type="InterPro" id="IPR027417">
    <property type="entry name" value="P-loop_NTPase"/>
</dbReference>
<comment type="caution">
    <text evidence="2">The sequence shown here is derived from an EMBL/GenBank/DDBJ whole genome shotgun (WGS) entry which is preliminary data.</text>
</comment>
<dbReference type="SUPFAM" id="SSF52540">
    <property type="entry name" value="P-loop containing nucleoside triphosphate hydrolases"/>
    <property type="match status" value="1"/>
</dbReference>